<evidence type="ECO:0000256" key="10">
    <source>
        <dbReference type="ARBA" id="ARBA00023310"/>
    </source>
</evidence>
<evidence type="ECO:0000256" key="2">
    <source>
        <dbReference type="ARBA" id="ARBA00006810"/>
    </source>
</evidence>
<protein>
    <submittedName>
        <fullName evidence="12">ATP synthase F0 subunit 6</fullName>
    </submittedName>
</protein>
<dbReference type="EMBL" id="HM773029">
    <property type="protein sequence ID" value="ADL39032.1"/>
    <property type="molecule type" value="Genomic_DNA"/>
</dbReference>
<evidence type="ECO:0000256" key="11">
    <source>
        <dbReference type="SAM" id="Phobius"/>
    </source>
</evidence>
<feature type="transmembrane region" description="Helical" evidence="11">
    <location>
        <begin position="70"/>
        <end position="89"/>
    </location>
</feature>
<keyword evidence="9 11" id="KW-0472">Membrane</keyword>
<keyword evidence="3" id="KW-0813">Transport</keyword>
<keyword evidence="10" id="KW-0066">ATP synthesis</keyword>
<name>E1AK31_9BILA</name>
<geneLocation type="mitochondrion" evidence="12"/>
<evidence type="ECO:0000256" key="6">
    <source>
        <dbReference type="ARBA" id="ARBA00022781"/>
    </source>
</evidence>
<feature type="transmembrane region" description="Helical" evidence="11">
    <location>
        <begin position="138"/>
        <end position="161"/>
    </location>
</feature>
<sequence>MLFLFLIWFCLFFYMFYLEWFKFFSLFFGYPVLNVGVYDFQSTFFFKFMVVFFSIFWLCGLFFPLFSPWVCFWFLFILASFSWLGVRIYTMASDCFLVFFDKSHFWNWYLSLFMFISHLLGFFMSGVALIFRISIVFLVGHFLMFSVLNLNFSFFFLLFIIPIELLFAFLQSYIFLILIRMFLLCMI</sequence>
<evidence type="ECO:0000256" key="7">
    <source>
        <dbReference type="ARBA" id="ARBA00022989"/>
    </source>
</evidence>
<evidence type="ECO:0000256" key="9">
    <source>
        <dbReference type="ARBA" id="ARBA00023136"/>
    </source>
</evidence>
<keyword evidence="6" id="KW-0375">Hydrogen ion transport</keyword>
<evidence type="ECO:0000256" key="1">
    <source>
        <dbReference type="ARBA" id="ARBA00004141"/>
    </source>
</evidence>
<dbReference type="GO" id="GO:0045259">
    <property type="term" value="C:proton-transporting ATP synthase complex"/>
    <property type="evidence" value="ECO:0007669"/>
    <property type="project" value="UniProtKB-KW"/>
</dbReference>
<dbReference type="InterPro" id="IPR035908">
    <property type="entry name" value="F0_ATP_A_sf"/>
</dbReference>
<evidence type="ECO:0000256" key="8">
    <source>
        <dbReference type="ARBA" id="ARBA00023065"/>
    </source>
</evidence>
<dbReference type="GO" id="GO:0006754">
    <property type="term" value="P:ATP biosynthetic process"/>
    <property type="evidence" value="ECO:0007669"/>
    <property type="project" value="UniProtKB-KW"/>
</dbReference>
<evidence type="ECO:0000256" key="5">
    <source>
        <dbReference type="ARBA" id="ARBA00022692"/>
    </source>
</evidence>
<feature type="transmembrane region" description="Helical" evidence="11">
    <location>
        <begin position="42"/>
        <end position="63"/>
    </location>
</feature>
<dbReference type="CTD" id="4508"/>
<keyword evidence="4" id="KW-0138">CF(0)</keyword>
<keyword evidence="5 11" id="KW-0812">Transmembrane</keyword>
<feature type="transmembrane region" description="Helical" evidence="11">
    <location>
        <begin position="109"/>
        <end position="131"/>
    </location>
</feature>
<dbReference type="AlphaFoldDB" id="E1AK31"/>
<dbReference type="GeneID" id="9742158"/>
<evidence type="ECO:0000256" key="4">
    <source>
        <dbReference type="ARBA" id="ARBA00022547"/>
    </source>
</evidence>
<keyword evidence="12" id="KW-0496">Mitochondrion</keyword>
<comment type="similarity">
    <text evidence="2">Belongs to the ATPase A chain family.</text>
</comment>
<organism evidence="12">
    <name type="scientific">Chandlerella quiscali</name>
    <dbReference type="NCBI Taxonomy" id="871019"/>
    <lineage>
        <taxon>Eukaryota</taxon>
        <taxon>Metazoa</taxon>
        <taxon>Ecdysozoa</taxon>
        <taxon>Nematoda</taxon>
        <taxon>Chromadorea</taxon>
        <taxon>Rhabditida</taxon>
        <taxon>Spirurina</taxon>
        <taxon>Spiruromorpha</taxon>
        <taxon>Filarioidea</taxon>
        <taxon>Onchocercidae</taxon>
        <taxon>Chandlerella</taxon>
    </lineage>
</organism>
<feature type="transmembrane region" description="Helical" evidence="11">
    <location>
        <begin position="167"/>
        <end position="186"/>
    </location>
</feature>
<keyword evidence="7 11" id="KW-1133">Transmembrane helix</keyword>
<reference evidence="12" key="1">
    <citation type="journal article" date="2012" name="BMC Genomics">
        <title>Comparing the mitochondrial genomes of Wolbachia-dependent and independent filarial nematode species.</title>
        <authorList>
            <person name="McNulty S.N."/>
            <person name="Mullin A.S."/>
            <person name="Vaughan J.A."/>
            <person name="Tkach V.V."/>
            <person name="Weil G.J."/>
            <person name="Fischer P.U."/>
        </authorList>
    </citation>
    <scope>NUCLEOTIDE SEQUENCE</scope>
</reference>
<proteinExistence type="inferred from homology"/>
<dbReference type="RefSeq" id="YP_003875474.1">
    <property type="nucleotide sequence ID" value="NC_014486.1"/>
</dbReference>
<evidence type="ECO:0000313" key="12">
    <source>
        <dbReference type="EMBL" id="ADL39032.1"/>
    </source>
</evidence>
<dbReference type="GO" id="GO:1902600">
    <property type="term" value="P:proton transmembrane transport"/>
    <property type="evidence" value="ECO:0007669"/>
    <property type="project" value="UniProtKB-KW"/>
</dbReference>
<keyword evidence="8" id="KW-0406">Ion transport</keyword>
<accession>E1AK31</accession>
<dbReference type="SUPFAM" id="SSF81336">
    <property type="entry name" value="F1F0 ATP synthase subunit A"/>
    <property type="match status" value="1"/>
</dbReference>
<comment type="subcellular location">
    <subcellularLocation>
        <location evidence="1">Membrane</location>
        <topology evidence="1">Multi-pass membrane protein</topology>
    </subcellularLocation>
</comment>
<evidence type="ECO:0000256" key="3">
    <source>
        <dbReference type="ARBA" id="ARBA00022448"/>
    </source>
</evidence>